<proteinExistence type="predicted"/>
<protein>
    <submittedName>
        <fullName evidence="2">Uncharacterized protein</fullName>
    </submittedName>
</protein>
<keyword evidence="3" id="KW-1185">Reference proteome</keyword>
<dbReference type="AlphaFoldDB" id="A0A1Y2A362"/>
<evidence type="ECO:0000313" key="3">
    <source>
        <dbReference type="Proteomes" id="UP000193144"/>
    </source>
</evidence>
<dbReference type="Proteomes" id="UP000193144">
    <property type="component" value="Unassembled WGS sequence"/>
</dbReference>
<name>A0A1Y2A362_9PLEO</name>
<organism evidence="2 3">
    <name type="scientific">Clohesyomyces aquaticus</name>
    <dbReference type="NCBI Taxonomy" id="1231657"/>
    <lineage>
        <taxon>Eukaryota</taxon>
        <taxon>Fungi</taxon>
        <taxon>Dikarya</taxon>
        <taxon>Ascomycota</taxon>
        <taxon>Pezizomycotina</taxon>
        <taxon>Dothideomycetes</taxon>
        <taxon>Pleosporomycetidae</taxon>
        <taxon>Pleosporales</taxon>
        <taxon>Lindgomycetaceae</taxon>
        <taxon>Clohesyomyces</taxon>
    </lineage>
</organism>
<comment type="caution">
    <text evidence="2">The sequence shown here is derived from an EMBL/GenBank/DDBJ whole genome shotgun (WGS) entry which is preliminary data.</text>
</comment>
<gene>
    <name evidence="2" type="ORF">BCR34DRAFT_73833</name>
</gene>
<reference evidence="2 3" key="1">
    <citation type="submission" date="2016-07" db="EMBL/GenBank/DDBJ databases">
        <title>Pervasive Adenine N6-methylation of Active Genes in Fungi.</title>
        <authorList>
            <consortium name="DOE Joint Genome Institute"/>
            <person name="Mondo S.J."/>
            <person name="Dannebaum R.O."/>
            <person name="Kuo R.C."/>
            <person name="Labutti K."/>
            <person name="Haridas S."/>
            <person name="Kuo A."/>
            <person name="Salamov A."/>
            <person name="Ahrendt S.R."/>
            <person name="Lipzen A."/>
            <person name="Sullivan W."/>
            <person name="Andreopoulos W.B."/>
            <person name="Clum A."/>
            <person name="Lindquist E."/>
            <person name="Daum C."/>
            <person name="Ramamoorthy G.K."/>
            <person name="Gryganskyi A."/>
            <person name="Culley D."/>
            <person name="Magnuson J.K."/>
            <person name="James T.Y."/>
            <person name="O'Malley M.A."/>
            <person name="Stajich J.E."/>
            <person name="Spatafora J.W."/>
            <person name="Visel A."/>
            <person name="Grigoriev I.V."/>
        </authorList>
    </citation>
    <scope>NUCLEOTIDE SEQUENCE [LARGE SCALE GENOMIC DNA]</scope>
    <source>
        <strain evidence="2 3">CBS 115471</strain>
    </source>
</reference>
<evidence type="ECO:0000313" key="2">
    <source>
        <dbReference type="EMBL" id="ORY16894.1"/>
    </source>
</evidence>
<evidence type="ECO:0000256" key="1">
    <source>
        <dbReference type="SAM" id="MobiDB-lite"/>
    </source>
</evidence>
<accession>A0A1Y2A362</accession>
<dbReference type="EMBL" id="MCFA01000015">
    <property type="protein sequence ID" value="ORY16894.1"/>
    <property type="molecule type" value="Genomic_DNA"/>
</dbReference>
<dbReference type="OrthoDB" id="3792640at2759"/>
<sequence length="197" mass="22350">MMLVPSTSNALVATTSRTKFQVFRRSLSSRKQEEATSTPPNSVHMYTQQKKPHVSVSTVCLFEPLPPRRAPPSKPWRFLSPTAASLPRFSLFGRSLHTQISQIPSGLPTVVQPNVPPRSTLRARLFPAPLMIRKDSGRLGSRSSYHTQQDEGRTRNDLITKCVYVPWFLHGDSAESHEWNAWLSNSIGHRYCRDLHF</sequence>
<feature type="compositionally biased region" description="Polar residues" evidence="1">
    <location>
        <begin position="35"/>
        <end position="45"/>
    </location>
</feature>
<feature type="region of interest" description="Disordered" evidence="1">
    <location>
        <begin position="24"/>
        <end position="45"/>
    </location>
</feature>